<dbReference type="AlphaFoldDB" id="A0A328C644"/>
<keyword evidence="5" id="KW-1185">Reference proteome</keyword>
<organism evidence="4 5">
    <name type="scientific">Lujinxingia litoralis</name>
    <dbReference type="NCBI Taxonomy" id="2211119"/>
    <lineage>
        <taxon>Bacteria</taxon>
        <taxon>Deltaproteobacteria</taxon>
        <taxon>Bradymonadales</taxon>
        <taxon>Lujinxingiaceae</taxon>
        <taxon>Lujinxingia</taxon>
    </lineage>
</organism>
<evidence type="ECO:0000256" key="2">
    <source>
        <dbReference type="ARBA" id="ARBA00022963"/>
    </source>
</evidence>
<dbReference type="PANTHER" id="PTHR10272:SF0">
    <property type="entry name" value="PLATELET-ACTIVATING FACTOR ACETYLHYDROLASE"/>
    <property type="match status" value="1"/>
</dbReference>
<comment type="caution">
    <text evidence="4">The sequence shown here is derived from an EMBL/GenBank/DDBJ whole genome shotgun (WGS) entry which is preliminary data.</text>
</comment>
<keyword evidence="1" id="KW-0378">Hydrolase</keyword>
<gene>
    <name evidence="4" type="ORF">DL240_16835</name>
</gene>
<dbReference type="GO" id="GO:0016042">
    <property type="term" value="P:lipid catabolic process"/>
    <property type="evidence" value="ECO:0007669"/>
    <property type="project" value="UniProtKB-KW"/>
</dbReference>
<sequence length="387" mass="41373">MRVREQPGYQGVVKGWIRVVAGLCVGLWAWTLVGCEASSDPVPLADTGETGPEEVAGEFCELYDVDGPYEVGVRTLRIDETHRMQVYYPAVEGSPLEQAAVDVREQMPEALGEALFDGQWRWMIEARHDAQVHENGGFGVVLFSHGPGGFAGQSADVLVKMASHGLVVAAPEQREWGLYQVLAKGAPAGDEALETLRRARQALEEDEALGEVIESDQVVVVGHSAGARAAAEMLHDSGVRGAVFWNSSTVVAVEDRSVMWIVGEADLLATPARVRSRRDMSVTRGRLVEVGGMGHLSSTRVCEVAGGPHALVARLVDEGVEVPPIVALTLTRSCEAATLSRGRAQEVVAHYTTAQALEAMGRSLPAEALGPDSAECFGDVVLAFEPE</sequence>
<keyword evidence="3" id="KW-0443">Lipid metabolism</keyword>
<dbReference type="PROSITE" id="PS51257">
    <property type="entry name" value="PROKAR_LIPOPROTEIN"/>
    <property type="match status" value="1"/>
</dbReference>
<evidence type="ECO:0000256" key="3">
    <source>
        <dbReference type="ARBA" id="ARBA00023098"/>
    </source>
</evidence>
<evidence type="ECO:0008006" key="6">
    <source>
        <dbReference type="Google" id="ProtNLM"/>
    </source>
</evidence>
<dbReference type="PANTHER" id="PTHR10272">
    <property type="entry name" value="PLATELET-ACTIVATING FACTOR ACETYLHYDROLASE"/>
    <property type="match status" value="1"/>
</dbReference>
<evidence type="ECO:0000256" key="1">
    <source>
        <dbReference type="ARBA" id="ARBA00022801"/>
    </source>
</evidence>
<name>A0A328C644_9DELT</name>
<evidence type="ECO:0000313" key="4">
    <source>
        <dbReference type="EMBL" id="RAL20470.1"/>
    </source>
</evidence>
<reference evidence="4 5" key="1">
    <citation type="submission" date="2018-05" db="EMBL/GenBank/DDBJ databases">
        <title>Lujinxingia marina gen. nov. sp. nov., a new facultative anaerobic member of the class Deltaproteobacteria, and proposal of Lujinxingaceae fam. nov.</title>
        <authorList>
            <person name="Li C.-M."/>
        </authorList>
    </citation>
    <scope>NUCLEOTIDE SEQUENCE [LARGE SCALE GENOMIC DNA]</scope>
    <source>
        <strain evidence="4 5">B210</strain>
    </source>
</reference>
<dbReference type="Pfam" id="PF03403">
    <property type="entry name" value="PAF-AH_p_II"/>
    <property type="match status" value="1"/>
</dbReference>
<dbReference type="InterPro" id="IPR029058">
    <property type="entry name" value="AB_hydrolase_fold"/>
</dbReference>
<dbReference type="Proteomes" id="UP000249169">
    <property type="component" value="Unassembled WGS sequence"/>
</dbReference>
<proteinExistence type="predicted"/>
<dbReference type="Gene3D" id="3.40.50.1820">
    <property type="entry name" value="alpha/beta hydrolase"/>
    <property type="match status" value="1"/>
</dbReference>
<dbReference type="SUPFAM" id="SSF53474">
    <property type="entry name" value="alpha/beta-Hydrolases"/>
    <property type="match status" value="1"/>
</dbReference>
<evidence type="ECO:0000313" key="5">
    <source>
        <dbReference type="Proteomes" id="UP000249169"/>
    </source>
</evidence>
<accession>A0A328C644</accession>
<dbReference type="GO" id="GO:0003847">
    <property type="term" value="F:1-alkyl-2-acetylglycerophosphocholine esterase activity"/>
    <property type="evidence" value="ECO:0007669"/>
    <property type="project" value="TreeGrafter"/>
</dbReference>
<dbReference type="EMBL" id="QHKO01000010">
    <property type="protein sequence ID" value="RAL20470.1"/>
    <property type="molecule type" value="Genomic_DNA"/>
</dbReference>
<keyword evidence="2" id="KW-0442">Lipid degradation</keyword>
<protein>
    <recommendedName>
        <fullName evidence="6">Alpha/beta hydrolase</fullName>
    </recommendedName>
</protein>